<gene>
    <name evidence="4" type="ORF">CK203_006466</name>
</gene>
<evidence type="ECO:0000313" key="4">
    <source>
        <dbReference type="EMBL" id="RVX18541.1"/>
    </source>
</evidence>
<feature type="chain" id="PRO_5019376394" description="Reverse transcriptase domain-containing protein" evidence="2">
    <location>
        <begin position="21"/>
        <end position="579"/>
    </location>
</feature>
<dbReference type="Gene3D" id="3.60.10.10">
    <property type="entry name" value="Endonuclease/exonuclease/phosphatase"/>
    <property type="match status" value="1"/>
</dbReference>
<dbReference type="Proteomes" id="UP000288805">
    <property type="component" value="Unassembled WGS sequence"/>
</dbReference>
<dbReference type="AlphaFoldDB" id="A0A438KBG8"/>
<dbReference type="PANTHER" id="PTHR33710:SF71">
    <property type="entry name" value="ENDONUCLEASE_EXONUCLEASE_PHOSPHATASE DOMAIN-CONTAINING PROTEIN"/>
    <property type="match status" value="1"/>
</dbReference>
<dbReference type="PANTHER" id="PTHR33710">
    <property type="entry name" value="BNAC02G09200D PROTEIN"/>
    <property type="match status" value="1"/>
</dbReference>
<keyword evidence="2" id="KW-0732">Signal</keyword>
<reference evidence="4 5" key="1">
    <citation type="journal article" date="2018" name="PLoS Genet.">
        <title>Population sequencing reveals clonal diversity and ancestral inbreeding in the grapevine cultivar Chardonnay.</title>
        <authorList>
            <person name="Roach M.J."/>
            <person name="Johnson D.L."/>
            <person name="Bohlmann J."/>
            <person name="van Vuuren H.J."/>
            <person name="Jones S.J."/>
            <person name="Pretorius I.S."/>
            <person name="Schmidt S.A."/>
            <person name="Borneman A.R."/>
        </authorList>
    </citation>
    <scope>NUCLEOTIDE SEQUENCE [LARGE SCALE GENOMIC DNA]</scope>
    <source>
        <strain evidence="5">cv. Chardonnay</strain>
        <tissue evidence="4">Leaf</tissue>
    </source>
</reference>
<dbReference type="SUPFAM" id="SSF55136">
    <property type="entry name" value="Probable bacterial effector-binding domain"/>
    <property type="match status" value="1"/>
</dbReference>
<dbReference type="SUPFAM" id="SSF56219">
    <property type="entry name" value="DNase I-like"/>
    <property type="match status" value="1"/>
</dbReference>
<accession>A0A438KBG8</accession>
<feature type="signal peptide" evidence="2">
    <location>
        <begin position="1"/>
        <end position="20"/>
    </location>
</feature>
<dbReference type="Pfam" id="PF04832">
    <property type="entry name" value="SOUL"/>
    <property type="match status" value="1"/>
</dbReference>
<evidence type="ECO:0000256" key="2">
    <source>
        <dbReference type="SAM" id="SignalP"/>
    </source>
</evidence>
<organism evidence="4 5">
    <name type="scientific">Vitis vinifera</name>
    <name type="common">Grape</name>
    <dbReference type="NCBI Taxonomy" id="29760"/>
    <lineage>
        <taxon>Eukaryota</taxon>
        <taxon>Viridiplantae</taxon>
        <taxon>Streptophyta</taxon>
        <taxon>Embryophyta</taxon>
        <taxon>Tracheophyta</taxon>
        <taxon>Spermatophyta</taxon>
        <taxon>Magnoliopsida</taxon>
        <taxon>eudicotyledons</taxon>
        <taxon>Gunneridae</taxon>
        <taxon>Pentapetalae</taxon>
        <taxon>rosids</taxon>
        <taxon>Vitales</taxon>
        <taxon>Vitaceae</taxon>
        <taxon>Viteae</taxon>
        <taxon>Vitis</taxon>
    </lineage>
</organism>
<comment type="caution">
    <text evidence="4">The sequence shown here is derived from an EMBL/GenBank/DDBJ whole genome shotgun (WGS) entry which is preliminary data.</text>
</comment>
<proteinExistence type="inferred from homology"/>
<evidence type="ECO:0000313" key="5">
    <source>
        <dbReference type="Proteomes" id="UP000288805"/>
    </source>
</evidence>
<dbReference type="Pfam" id="PF00078">
    <property type="entry name" value="RVT_1"/>
    <property type="match status" value="1"/>
</dbReference>
<dbReference type="InterPro" id="IPR006917">
    <property type="entry name" value="SOUL_heme-bd"/>
</dbReference>
<name>A0A438KBG8_VITVI</name>
<sequence length="579" mass="65627">MEKPWLSLMLISILCCLALCKGIESPEFAVIHAESDFEVRLYPESTWMTASVRDISFEKSTWNGFHRNFHIGSQSRNRKILRVGAVNARGGEYGPTLGNAREDFWDEFGAIRGLWSDPWCIRGDFNVVRFPGEHSGASRLTSAMRRFTKVIDDLHLRNLPLLGGSSTWSEGLNNQAYLRLDRFLVSEGWEGHFSNVLQCVLPKPVSDHSPILLDVGGMRRGPSPFRFESMWLKEEGFKDLVKFWWLELSFRGFSSFILTEKLKKLKGFLKSWNFEVFGNVAIRKNLTLTQVGFWDSQELLGTLSIKEEIAKKASRVEFRKWALMEETSWRQKSREVWLKEEEADIKAEIVQAFQALLSKSGDWHPSISGMDFETLNRQDAAKLEEPFTEEEVSMCCRQILYVVLIANETIDSMLKSNRVGVLCKLDIEKAYDHVNWGFLLAVLEKMGFGQRWISWCISTPSFLIIVNGTPLGFFQSSRGLRQEDCLSPYLFVLAMEALSCLIGRTREGGFLTSFKVNGRGGEGLESEFISVGRAKNLDELALVLGCKVGVLSTTSLGLPLGALFNALVAWDGVEERLED</sequence>
<dbReference type="InterPro" id="IPR011256">
    <property type="entry name" value="Reg_factor_effector_dom_sf"/>
</dbReference>
<comment type="similarity">
    <text evidence="1">Belongs to the HEBP family.</text>
</comment>
<dbReference type="InterPro" id="IPR000477">
    <property type="entry name" value="RT_dom"/>
</dbReference>
<protein>
    <recommendedName>
        <fullName evidence="3">Reverse transcriptase domain-containing protein</fullName>
    </recommendedName>
</protein>
<evidence type="ECO:0000256" key="1">
    <source>
        <dbReference type="ARBA" id="ARBA00009817"/>
    </source>
</evidence>
<evidence type="ECO:0000259" key="3">
    <source>
        <dbReference type="Pfam" id="PF00078"/>
    </source>
</evidence>
<feature type="domain" description="Reverse transcriptase" evidence="3">
    <location>
        <begin position="361"/>
        <end position="501"/>
    </location>
</feature>
<dbReference type="EMBL" id="QGNW01000011">
    <property type="protein sequence ID" value="RVX18541.1"/>
    <property type="molecule type" value="Genomic_DNA"/>
</dbReference>
<dbReference type="InterPro" id="IPR036691">
    <property type="entry name" value="Endo/exonu/phosph_ase_sf"/>
</dbReference>